<dbReference type="InterPro" id="IPR036291">
    <property type="entry name" value="NAD(P)-bd_dom_sf"/>
</dbReference>
<dbReference type="Proteomes" id="UP001362999">
    <property type="component" value="Unassembled WGS sequence"/>
</dbReference>
<dbReference type="InterPro" id="IPR002347">
    <property type="entry name" value="SDR_fam"/>
</dbReference>
<protein>
    <submittedName>
        <fullName evidence="3">Short-chain dehydrogenase/reductase family protein</fullName>
    </submittedName>
</protein>
<dbReference type="SUPFAM" id="SSF51735">
    <property type="entry name" value="NAD(P)-binding Rossmann-fold domains"/>
    <property type="match status" value="1"/>
</dbReference>
<dbReference type="AlphaFoldDB" id="A0AAV9ZHH6"/>
<keyword evidence="4" id="KW-1185">Reference proteome</keyword>
<evidence type="ECO:0000313" key="4">
    <source>
        <dbReference type="Proteomes" id="UP001362999"/>
    </source>
</evidence>
<dbReference type="PANTHER" id="PTHR24320:SF283">
    <property type="entry name" value="RETINOL DEHYDROGENASE 11"/>
    <property type="match status" value="1"/>
</dbReference>
<organism evidence="3 4">
    <name type="scientific">Favolaschia claudopus</name>
    <dbReference type="NCBI Taxonomy" id="2862362"/>
    <lineage>
        <taxon>Eukaryota</taxon>
        <taxon>Fungi</taxon>
        <taxon>Dikarya</taxon>
        <taxon>Basidiomycota</taxon>
        <taxon>Agaricomycotina</taxon>
        <taxon>Agaricomycetes</taxon>
        <taxon>Agaricomycetidae</taxon>
        <taxon>Agaricales</taxon>
        <taxon>Marasmiineae</taxon>
        <taxon>Mycenaceae</taxon>
        <taxon>Favolaschia</taxon>
    </lineage>
</organism>
<accession>A0AAV9ZHH6</accession>
<evidence type="ECO:0000256" key="2">
    <source>
        <dbReference type="ARBA" id="ARBA00023002"/>
    </source>
</evidence>
<dbReference type="GO" id="GO:0016491">
    <property type="term" value="F:oxidoreductase activity"/>
    <property type="evidence" value="ECO:0007669"/>
    <property type="project" value="UniProtKB-KW"/>
</dbReference>
<proteinExistence type="inferred from homology"/>
<gene>
    <name evidence="3" type="ORF">R3P38DRAFT_3233608</name>
</gene>
<comment type="similarity">
    <text evidence="1">Belongs to the short-chain dehydrogenases/reductases (SDR) family.</text>
</comment>
<reference evidence="3 4" key="1">
    <citation type="journal article" date="2024" name="J Genomics">
        <title>Draft genome sequencing and assembly of Favolaschia claudopus CIRM-BRFM 2984 isolated from oak limbs.</title>
        <authorList>
            <person name="Navarro D."/>
            <person name="Drula E."/>
            <person name="Chaduli D."/>
            <person name="Cazenave R."/>
            <person name="Ahrendt S."/>
            <person name="Wang J."/>
            <person name="Lipzen A."/>
            <person name="Daum C."/>
            <person name="Barry K."/>
            <person name="Grigoriev I.V."/>
            <person name="Favel A."/>
            <person name="Rosso M.N."/>
            <person name="Martin F."/>
        </authorList>
    </citation>
    <scope>NUCLEOTIDE SEQUENCE [LARGE SCALE GENOMIC DNA]</scope>
    <source>
        <strain evidence="3 4">CIRM-BRFM 2984</strain>
    </source>
</reference>
<evidence type="ECO:0000313" key="3">
    <source>
        <dbReference type="EMBL" id="KAK6983810.1"/>
    </source>
</evidence>
<comment type="caution">
    <text evidence="3">The sequence shown here is derived from an EMBL/GenBank/DDBJ whole genome shotgun (WGS) entry which is preliminary data.</text>
</comment>
<sequence length="318" mass="33769">MSPPQFFFTTTAEEVANTFANEIEGKNVLITGTSLNGIGFEAARAIAKHANLVVITGYNEARLKLSEEALTNEIHTVKIRRLVLDLSSLAAVRKAAAEVNTYPEPIHVLIHNAAATIGPFKLTVDGLESQIATAHIGSTLPLHQANPPQAARVHPATLRASSSPLAKATASAPAKPSKEAYETMDAYYQAKSAMVLMAIELSKRSNGRINGYSLEPGLIHTNMNQKAESVAGLQAIGVLDANGNPSSDRFQWKTIPQGAATIVAAAFDPSLNAIPGAYLADSTAANDKIAAHSSDNANAKKLWDVTEEIVGEMFVFDE</sequence>
<evidence type="ECO:0000256" key="1">
    <source>
        <dbReference type="ARBA" id="ARBA00006484"/>
    </source>
</evidence>
<dbReference type="EMBL" id="JAWWNJ010000147">
    <property type="protein sequence ID" value="KAK6983810.1"/>
    <property type="molecule type" value="Genomic_DNA"/>
</dbReference>
<dbReference type="Pfam" id="PF00106">
    <property type="entry name" value="adh_short"/>
    <property type="match status" value="1"/>
</dbReference>
<dbReference type="PANTHER" id="PTHR24320">
    <property type="entry name" value="RETINOL DEHYDROGENASE"/>
    <property type="match status" value="1"/>
</dbReference>
<name>A0AAV9ZHH6_9AGAR</name>
<dbReference type="Gene3D" id="3.40.50.720">
    <property type="entry name" value="NAD(P)-binding Rossmann-like Domain"/>
    <property type="match status" value="1"/>
</dbReference>
<keyword evidence="2" id="KW-0560">Oxidoreductase</keyword>